<keyword evidence="2" id="KW-1185">Reference proteome</keyword>
<evidence type="ECO:0000313" key="2">
    <source>
        <dbReference type="Proteomes" id="UP001221898"/>
    </source>
</evidence>
<dbReference type="AlphaFoldDB" id="A0AAD7VZ01"/>
<reference evidence="1" key="1">
    <citation type="journal article" date="2023" name="Science">
        <title>Genome structures resolve the early diversification of teleost fishes.</title>
        <authorList>
            <person name="Parey E."/>
            <person name="Louis A."/>
            <person name="Montfort J."/>
            <person name="Bouchez O."/>
            <person name="Roques C."/>
            <person name="Iampietro C."/>
            <person name="Lluch J."/>
            <person name="Castinel A."/>
            <person name="Donnadieu C."/>
            <person name="Desvignes T."/>
            <person name="Floi Bucao C."/>
            <person name="Jouanno E."/>
            <person name="Wen M."/>
            <person name="Mejri S."/>
            <person name="Dirks R."/>
            <person name="Jansen H."/>
            <person name="Henkel C."/>
            <person name="Chen W.J."/>
            <person name="Zahm M."/>
            <person name="Cabau C."/>
            <person name="Klopp C."/>
            <person name="Thompson A.W."/>
            <person name="Robinson-Rechavi M."/>
            <person name="Braasch I."/>
            <person name="Lecointre G."/>
            <person name="Bobe J."/>
            <person name="Postlethwait J.H."/>
            <person name="Berthelot C."/>
            <person name="Roest Crollius H."/>
            <person name="Guiguen Y."/>
        </authorList>
    </citation>
    <scope>NUCLEOTIDE SEQUENCE</scope>
    <source>
        <strain evidence="1">NC1722</strain>
    </source>
</reference>
<dbReference type="Proteomes" id="UP001221898">
    <property type="component" value="Unassembled WGS sequence"/>
</dbReference>
<sequence>MFTSGAVLKASESLRKLIAPVSSFLDQLTLRGHLGEPPLQSRCRLQLDQETFQLCLGVPLQIHQHHKP</sequence>
<accession>A0AAD7VZ01</accession>
<organism evidence="1 2">
    <name type="scientific">Aldrovandia affinis</name>
    <dbReference type="NCBI Taxonomy" id="143900"/>
    <lineage>
        <taxon>Eukaryota</taxon>
        <taxon>Metazoa</taxon>
        <taxon>Chordata</taxon>
        <taxon>Craniata</taxon>
        <taxon>Vertebrata</taxon>
        <taxon>Euteleostomi</taxon>
        <taxon>Actinopterygii</taxon>
        <taxon>Neopterygii</taxon>
        <taxon>Teleostei</taxon>
        <taxon>Notacanthiformes</taxon>
        <taxon>Halosauridae</taxon>
        <taxon>Aldrovandia</taxon>
    </lineage>
</organism>
<evidence type="ECO:0000313" key="1">
    <source>
        <dbReference type="EMBL" id="KAJ8362537.1"/>
    </source>
</evidence>
<protein>
    <submittedName>
        <fullName evidence="1">Uncharacterized protein</fullName>
    </submittedName>
</protein>
<dbReference type="EMBL" id="JAINUG010000644">
    <property type="protein sequence ID" value="KAJ8362537.1"/>
    <property type="molecule type" value="Genomic_DNA"/>
</dbReference>
<gene>
    <name evidence="1" type="ORF">AAFF_G00369800</name>
</gene>
<name>A0AAD7VZ01_9TELE</name>
<proteinExistence type="predicted"/>
<comment type="caution">
    <text evidence="1">The sequence shown here is derived from an EMBL/GenBank/DDBJ whole genome shotgun (WGS) entry which is preliminary data.</text>
</comment>